<reference evidence="2" key="1">
    <citation type="journal article" date="2019" name="Int. J. Syst. Evol. Microbiol.">
        <title>The Global Catalogue of Microorganisms (GCM) 10K type strain sequencing project: providing services to taxonomists for standard genome sequencing and annotation.</title>
        <authorList>
            <consortium name="The Broad Institute Genomics Platform"/>
            <consortium name="The Broad Institute Genome Sequencing Center for Infectious Disease"/>
            <person name="Wu L."/>
            <person name="Ma J."/>
        </authorList>
    </citation>
    <scope>NUCLEOTIDE SEQUENCE [LARGE SCALE GENOMIC DNA]</scope>
    <source>
        <strain evidence="2">JCM 17626</strain>
    </source>
</reference>
<sequence>MHTQAADNTNLTVYIQDDLSIEDKREMVLSSLLDDLNSQTEFITHDRHLD</sequence>
<dbReference type="RefSeq" id="WP_344851076.1">
    <property type="nucleotide sequence ID" value="NZ_BAABBY010000004.1"/>
</dbReference>
<dbReference type="EMBL" id="BAABBY010000004">
    <property type="protein sequence ID" value="GAA4202547.1"/>
    <property type="molecule type" value="Genomic_DNA"/>
</dbReference>
<name>A0ABP8BB42_9SPHI</name>
<evidence type="ECO:0000313" key="1">
    <source>
        <dbReference type="EMBL" id="GAA4202547.1"/>
    </source>
</evidence>
<protein>
    <submittedName>
        <fullName evidence="1">Uncharacterized protein</fullName>
    </submittedName>
</protein>
<gene>
    <name evidence="1" type="ORF">GCM10022289_17450</name>
</gene>
<evidence type="ECO:0000313" key="2">
    <source>
        <dbReference type="Proteomes" id="UP001501772"/>
    </source>
</evidence>
<proteinExistence type="predicted"/>
<dbReference type="Proteomes" id="UP001501772">
    <property type="component" value="Unassembled WGS sequence"/>
</dbReference>
<organism evidence="1 2">
    <name type="scientific">Pedobacter jeongneungensis</name>
    <dbReference type="NCBI Taxonomy" id="947309"/>
    <lineage>
        <taxon>Bacteria</taxon>
        <taxon>Pseudomonadati</taxon>
        <taxon>Bacteroidota</taxon>
        <taxon>Sphingobacteriia</taxon>
        <taxon>Sphingobacteriales</taxon>
        <taxon>Sphingobacteriaceae</taxon>
        <taxon>Pedobacter</taxon>
    </lineage>
</organism>
<accession>A0ABP8BB42</accession>
<keyword evidence="2" id="KW-1185">Reference proteome</keyword>
<comment type="caution">
    <text evidence="1">The sequence shown here is derived from an EMBL/GenBank/DDBJ whole genome shotgun (WGS) entry which is preliminary data.</text>
</comment>